<dbReference type="OrthoDB" id="9900486at2759"/>
<dbReference type="SUPFAM" id="SSF50156">
    <property type="entry name" value="PDZ domain-like"/>
    <property type="match status" value="1"/>
</dbReference>
<evidence type="ECO:0000313" key="5">
    <source>
        <dbReference type="Proteomes" id="UP000011087"/>
    </source>
</evidence>
<dbReference type="EMBL" id="JH992973">
    <property type="protein sequence ID" value="EKX52317.1"/>
    <property type="molecule type" value="Genomic_DNA"/>
</dbReference>
<dbReference type="Gene3D" id="2.30.42.10">
    <property type="match status" value="1"/>
</dbReference>
<dbReference type="Proteomes" id="UP000011087">
    <property type="component" value="Unassembled WGS sequence"/>
</dbReference>
<reference evidence="5" key="2">
    <citation type="submission" date="2012-11" db="EMBL/GenBank/DDBJ databases">
        <authorList>
            <person name="Kuo A."/>
            <person name="Curtis B.A."/>
            <person name="Tanifuji G."/>
            <person name="Burki F."/>
            <person name="Gruber A."/>
            <person name="Irimia M."/>
            <person name="Maruyama S."/>
            <person name="Arias M.C."/>
            <person name="Ball S.G."/>
            <person name="Gile G.H."/>
            <person name="Hirakawa Y."/>
            <person name="Hopkins J.F."/>
            <person name="Rensing S.A."/>
            <person name="Schmutz J."/>
            <person name="Symeonidi A."/>
            <person name="Elias M."/>
            <person name="Eveleigh R.J."/>
            <person name="Herman E.K."/>
            <person name="Klute M.J."/>
            <person name="Nakayama T."/>
            <person name="Obornik M."/>
            <person name="Reyes-Prieto A."/>
            <person name="Armbrust E.V."/>
            <person name="Aves S.J."/>
            <person name="Beiko R.G."/>
            <person name="Coutinho P."/>
            <person name="Dacks J.B."/>
            <person name="Durnford D.G."/>
            <person name="Fast N.M."/>
            <person name="Green B.R."/>
            <person name="Grisdale C."/>
            <person name="Hempe F."/>
            <person name="Henrissat B."/>
            <person name="Hoppner M.P."/>
            <person name="Ishida K.-I."/>
            <person name="Kim E."/>
            <person name="Koreny L."/>
            <person name="Kroth P.G."/>
            <person name="Liu Y."/>
            <person name="Malik S.-B."/>
            <person name="Maier U.G."/>
            <person name="McRose D."/>
            <person name="Mock T."/>
            <person name="Neilson J.A."/>
            <person name="Onodera N.T."/>
            <person name="Poole A.M."/>
            <person name="Pritham E.J."/>
            <person name="Richards T.A."/>
            <person name="Rocap G."/>
            <person name="Roy S.W."/>
            <person name="Sarai C."/>
            <person name="Schaack S."/>
            <person name="Shirato S."/>
            <person name="Slamovits C.H."/>
            <person name="Spencer D.F."/>
            <person name="Suzuki S."/>
            <person name="Worden A.Z."/>
            <person name="Zauner S."/>
            <person name="Barry K."/>
            <person name="Bell C."/>
            <person name="Bharti A.K."/>
            <person name="Crow J.A."/>
            <person name="Grimwood J."/>
            <person name="Kramer R."/>
            <person name="Lindquist E."/>
            <person name="Lucas S."/>
            <person name="Salamov A."/>
            <person name="McFadden G.I."/>
            <person name="Lane C.E."/>
            <person name="Keeling P.J."/>
            <person name="Gray M.W."/>
            <person name="Grigoriev I.V."/>
            <person name="Archibald J.M."/>
        </authorList>
    </citation>
    <scope>NUCLEOTIDE SEQUENCE</scope>
    <source>
        <strain evidence="5">CCMP2712</strain>
    </source>
</reference>
<evidence type="ECO:0000259" key="2">
    <source>
        <dbReference type="PROSITE" id="PS50106"/>
    </source>
</evidence>
<organism evidence="3">
    <name type="scientific">Guillardia theta (strain CCMP2712)</name>
    <name type="common">Cryptophyte</name>
    <dbReference type="NCBI Taxonomy" id="905079"/>
    <lineage>
        <taxon>Eukaryota</taxon>
        <taxon>Cryptophyceae</taxon>
        <taxon>Pyrenomonadales</taxon>
        <taxon>Geminigeraceae</taxon>
        <taxon>Guillardia</taxon>
    </lineage>
</organism>
<feature type="domain" description="PDZ" evidence="2">
    <location>
        <begin position="244"/>
        <end position="306"/>
    </location>
</feature>
<dbReference type="Pfam" id="PF17820">
    <property type="entry name" value="PDZ_6"/>
    <property type="match status" value="1"/>
</dbReference>
<evidence type="ECO:0000256" key="1">
    <source>
        <dbReference type="SAM" id="MobiDB-lite"/>
    </source>
</evidence>
<sequence>MDENNVQTFYNVLRAGEPVQVQDFALYGSNASGSHVSDAASMLSMIDDYSFDQREIPQVLINPQMLPAYDARPVRYEYPAETLHPQVTYGALPAGMTFAPSYAVERQPYFSQPMMAQPVVTSQYLPAHHMLHSQPMIPQQQVLHSRALQGQQLLHPQTLHSHHLVQPHQMLQPKNVHQPQPMISAQYVPQPQHMVQPRQLDRDPRHPVPREQFKSDPRPYPREVEQPLASTTQQPPQPPVLATIGISLWQRGKYFVVSGVTQGSSAYNLGLRVGDVIRKVNRVPVKGWTLEQVQAVLTGKGGSSVLIRTTDLKVKVRRDCAYVPEHRKQVSGQYNGHMHARNAPHQPHPHRHAAHHMQHVPDHGSQVNQRMQPPGYQPTPWTEADEQRRNQAYDDWIHRPRMVGNGYPVDSMNPQGGGEDVVRL</sequence>
<dbReference type="KEGG" id="gtt:GUITHDRAFT_161364"/>
<protein>
    <recommendedName>
        <fullName evidence="2">PDZ domain-containing protein</fullName>
    </recommendedName>
</protein>
<name>L1JVC3_GUITC</name>
<feature type="compositionally biased region" description="Basic and acidic residues" evidence="1">
    <location>
        <begin position="199"/>
        <end position="225"/>
    </location>
</feature>
<reference evidence="4" key="3">
    <citation type="submission" date="2016-03" db="UniProtKB">
        <authorList>
            <consortium name="EnsemblProtists"/>
        </authorList>
    </citation>
    <scope>IDENTIFICATION</scope>
</reference>
<dbReference type="InterPro" id="IPR036034">
    <property type="entry name" value="PDZ_sf"/>
</dbReference>
<keyword evidence="5" id="KW-1185">Reference proteome</keyword>
<dbReference type="PROSITE" id="PS50106">
    <property type="entry name" value="PDZ"/>
    <property type="match status" value="1"/>
</dbReference>
<evidence type="ECO:0000313" key="4">
    <source>
        <dbReference type="EnsemblProtists" id="EKX52317"/>
    </source>
</evidence>
<dbReference type="AlphaFoldDB" id="L1JVC3"/>
<dbReference type="GeneID" id="17308770"/>
<dbReference type="HOGENOM" id="CLU_648054_0_0_1"/>
<dbReference type="SMART" id="SM00228">
    <property type="entry name" value="PDZ"/>
    <property type="match status" value="1"/>
</dbReference>
<dbReference type="EnsemblProtists" id="EKX52317">
    <property type="protein sequence ID" value="EKX52317"/>
    <property type="gene ID" value="GUITHDRAFT_161364"/>
</dbReference>
<dbReference type="InterPro" id="IPR001478">
    <property type="entry name" value="PDZ"/>
</dbReference>
<proteinExistence type="predicted"/>
<reference evidence="3 5" key="1">
    <citation type="journal article" date="2012" name="Nature">
        <title>Algal genomes reveal evolutionary mosaicism and the fate of nucleomorphs.</title>
        <authorList>
            <consortium name="DOE Joint Genome Institute"/>
            <person name="Curtis B.A."/>
            <person name="Tanifuji G."/>
            <person name="Burki F."/>
            <person name="Gruber A."/>
            <person name="Irimia M."/>
            <person name="Maruyama S."/>
            <person name="Arias M.C."/>
            <person name="Ball S.G."/>
            <person name="Gile G.H."/>
            <person name="Hirakawa Y."/>
            <person name="Hopkins J.F."/>
            <person name="Kuo A."/>
            <person name="Rensing S.A."/>
            <person name="Schmutz J."/>
            <person name="Symeonidi A."/>
            <person name="Elias M."/>
            <person name="Eveleigh R.J."/>
            <person name="Herman E.K."/>
            <person name="Klute M.J."/>
            <person name="Nakayama T."/>
            <person name="Obornik M."/>
            <person name="Reyes-Prieto A."/>
            <person name="Armbrust E.V."/>
            <person name="Aves S.J."/>
            <person name="Beiko R.G."/>
            <person name="Coutinho P."/>
            <person name="Dacks J.B."/>
            <person name="Durnford D.G."/>
            <person name="Fast N.M."/>
            <person name="Green B.R."/>
            <person name="Grisdale C.J."/>
            <person name="Hempel F."/>
            <person name="Henrissat B."/>
            <person name="Hoppner M.P."/>
            <person name="Ishida K."/>
            <person name="Kim E."/>
            <person name="Koreny L."/>
            <person name="Kroth P.G."/>
            <person name="Liu Y."/>
            <person name="Malik S.B."/>
            <person name="Maier U.G."/>
            <person name="McRose D."/>
            <person name="Mock T."/>
            <person name="Neilson J.A."/>
            <person name="Onodera N.T."/>
            <person name="Poole A.M."/>
            <person name="Pritham E.J."/>
            <person name="Richards T.A."/>
            <person name="Rocap G."/>
            <person name="Roy S.W."/>
            <person name="Sarai C."/>
            <person name="Schaack S."/>
            <person name="Shirato S."/>
            <person name="Slamovits C.H."/>
            <person name="Spencer D.F."/>
            <person name="Suzuki S."/>
            <person name="Worden A.Z."/>
            <person name="Zauner S."/>
            <person name="Barry K."/>
            <person name="Bell C."/>
            <person name="Bharti A.K."/>
            <person name="Crow J.A."/>
            <person name="Grimwood J."/>
            <person name="Kramer R."/>
            <person name="Lindquist E."/>
            <person name="Lucas S."/>
            <person name="Salamov A."/>
            <person name="McFadden G.I."/>
            <person name="Lane C.E."/>
            <person name="Keeling P.J."/>
            <person name="Gray M.W."/>
            <person name="Grigoriev I.V."/>
            <person name="Archibald J.M."/>
        </authorList>
    </citation>
    <scope>NUCLEOTIDE SEQUENCE</scope>
    <source>
        <strain evidence="3 5">CCMP2712</strain>
    </source>
</reference>
<dbReference type="InterPro" id="IPR041489">
    <property type="entry name" value="PDZ_6"/>
</dbReference>
<feature type="region of interest" description="Disordered" evidence="1">
    <location>
        <begin position="193"/>
        <end position="239"/>
    </location>
</feature>
<evidence type="ECO:0000313" key="3">
    <source>
        <dbReference type="EMBL" id="EKX52317.1"/>
    </source>
</evidence>
<dbReference type="RefSeq" id="XP_005839297.1">
    <property type="nucleotide sequence ID" value="XM_005839240.1"/>
</dbReference>
<gene>
    <name evidence="3" type="ORF">GUITHDRAFT_161364</name>
</gene>
<dbReference type="PaxDb" id="55529-EKX52317"/>
<accession>L1JVC3</accession>